<dbReference type="EMBL" id="CAADFK010000001">
    <property type="protein sequence ID" value="VFK05810.1"/>
    <property type="molecule type" value="Genomic_DNA"/>
</dbReference>
<organism evidence="1">
    <name type="scientific">Candidatus Kentrum sp. LPFa</name>
    <dbReference type="NCBI Taxonomy" id="2126335"/>
    <lineage>
        <taxon>Bacteria</taxon>
        <taxon>Pseudomonadati</taxon>
        <taxon>Pseudomonadota</taxon>
        <taxon>Gammaproteobacteria</taxon>
        <taxon>Candidatus Kentrum</taxon>
    </lineage>
</organism>
<evidence type="ECO:0000313" key="1">
    <source>
        <dbReference type="EMBL" id="VFK05810.1"/>
    </source>
</evidence>
<sequence>MKQQPRFGAVGWISEARASSISSFPVDARNDPPYAGTFFICWGDETLNMIVKVPSMALDPGFHAGMTGSLNFGLVSKSERQKYPIHAFVGLKRRERSRDIQEGCRRAQTGAPENTMRRNYFINTDQNQSTRTRRTQIQTLRDRKIFIFQRIATEPKQDRPLRERRFFRIFIFPMHGKNDIGHIGNKEATLIP</sequence>
<accession>A0A450VM88</accession>
<dbReference type="AlphaFoldDB" id="A0A450VM88"/>
<gene>
    <name evidence="1" type="ORF">BECKLPF1236B_GA0070989_100113</name>
</gene>
<name>A0A450VM88_9GAMM</name>
<reference evidence="1" key="1">
    <citation type="submission" date="2019-02" db="EMBL/GenBank/DDBJ databases">
        <authorList>
            <person name="Gruber-Vodicka R. H."/>
            <person name="Seah K. B. B."/>
        </authorList>
    </citation>
    <scope>NUCLEOTIDE SEQUENCE</scope>
    <source>
        <strain evidence="1">BECK_S313</strain>
    </source>
</reference>
<protein>
    <submittedName>
        <fullName evidence="1">Uncharacterized protein</fullName>
    </submittedName>
</protein>
<proteinExistence type="predicted"/>